<organism evidence="1 2">
    <name type="scientific">Scopulibacillus daqui</name>
    <dbReference type="NCBI Taxonomy" id="1469162"/>
    <lineage>
        <taxon>Bacteria</taxon>
        <taxon>Bacillati</taxon>
        <taxon>Bacillota</taxon>
        <taxon>Bacilli</taxon>
        <taxon>Bacillales</taxon>
        <taxon>Sporolactobacillaceae</taxon>
        <taxon>Scopulibacillus</taxon>
    </lineage>
</organism>
<sequence length="86" mass="10000">MVKEPEVVSILEIPENVGYWLLRADGGKYYDDFFLNDFVAISDNEITLEMIRECQNNSIAGITLDHYKELYKEKYSDKSTNSPRSE</sequence>
<comment type="caution">
    <text evidence="1">The sequence shown here is derived from an EMBL/GenBank/DDBJ whole genome shotgun (WGS) entry which is preliminary data.</text>
</comment>
<gene>
    <name evidence="1" type="ORF">JOD45_001280</name>
</gene>
<evidence type="ECO:0000313" key="1">
    <source>
        <dbReference type="EMBL" id="MBM7645069.1"/>
    </source>
</evidence>
<protein>
    <submittedName>
        <fullName evidence="1">Uncharacterized protein</fullName>
    </submittedName>
</protein>
<evidence type="ECO:0000313" key="2">
    <source>
        <dbReference type="Proteomes" id="UP000808914"/>
    </source>
</evidence>
<proteinExistence type="predicted"/>
<keyword evidence="2" id="KW-1185">Reference proteome</keyword>
<name>A0ABS2PYE2_9BACL</name>
<dbReference type="Proteomes" id="UP000808914">
    <property type="component" value="Unassembled WGS sequence"/>
</dbReference>
<reference evidence="1 2" key="1">
    <citation type="submission" date="2021-01" db="EMBL/GenBank/DDBJ databases">
        <title>Genomic Encyclopedia of Type Strains, Phase IV (KMG-IV): sequencing the most valuable type-strain genomes for metagenomic binning, comparative biology and taxonomic classification.</title>
        <authorList>
            <person name="Goeker M."/>
        </authorList>
    </citation>
    <scope>NUCLEOTIDE SEQUENCE [LARGE SCALE GENOMIC DNA]</scope>
    <source>
        <strain evidence="1 2">DSM 28236</strain>
    </source>
</reference>
<accession>A0ABS2PYE2</accession>
<dbReference type="RefSeq" id="WP_205003014.1">
    <property type="nucleotide sequence ID" value="NZ_JAFBER010000006.1"/>
</dbReference>
<dbReference type="EMBL" id="JAFBER010000006">
    <property type="protein sequence ID" value="MBM7645069.1"/>
    <property type="molecule type" value="Genomic_DNA"/>
</dbReference>